<name>A0A9P0MR19_NEZVI</name>
<accession>A0A9P0MR19</accession>
<dbReference type="AlphaFoldDB" id="A0A9P0MR19"/>
<keyword evidence="3" id="KW-1185">Reference proteome</keyword>
<organism evidence="2 3">
    <name type="scientific">Nezara viridula</name>
    <name type="common">Southern green stink bug</name>
    <name type="synonym">Cimex viridulus</name>
    <dbReference type="NCBI Taxonomy" id="85310"/>
    <lineage>
        <taxon>Eukaryota</taxon>
        <taxon>Metazoa</taxon>
        <taxon>Ecdysozoa</taxon>
        <taxon>Arthropoda</taxon>
        <taxon>Hexapoda</taxon>
        <taxon>Insecta</taxon>
        <taxon>Pterygota</taxon>
        <taxon>Neoptera</taxon>
        <taxon>Paraneoptera</taxon>
        <taxon>Hemiptera</taxon>
        <taxon>Heteroptera</taxon>
        <taxon>Panheteroptera</taxon>
        <taxon>Pentatomomorpha</taxon>
        <taxon>Pentatomoidea</taxon>
        <taxon>Pentatomidae</taxon>
        <taxon>Pentatominae</taxon>
        <taxon>Nezara</taxon>
    </lineage>
</organism>
<feature type="region of interest" description="Disordered" evidence="1">
    <location>
        <begin position="70"/>
        <end position="94"/>
    </location>
</feature>
<evidence type="ECO:0000313" key="3">
    <source>
        <dbReference type="Proteomes" id="UP001152798"/>
    </source>
</evidence>
<reference evidence="2" key="1">
    <citation type="submission" date="2022-01" db="EMBL/GenBank/DDBJ databases">
        <authorList>
            <person name="King R."/>
        </authorList>
    </citation>
    <scope>NUCLEOTIDE SEQUENCE</scope>
</reference>
<evidence type="ECO:0000256" key="1">
    <source>
        <dbReference type="SAM" id="MobiDB-lite"/>
    </source>
</evidence>
<gene>
    <name evidence="2" type="ORF">NEZAVI_LOCUS12535</name>
</gene>
<proteinExistence type="predicted"/>
<dbReference type="Proteomes" id="UP001152798">
    <property type="component" value="Chromosome 5"/>
</dbReference>
<sequence>MNPKITVINHENTSEVAFLEAAESTYNNIDNPNPTVLSIIKLAKDDKDMSDHQQTWIKSVLPGWKDTSAKTHHNVSTNRQVPANAAQRRKQQFK</sequence>
<dbReference type="OrthoDB" id="10465540at2759"/>
<protein>
    <submittedName>
        <fullName evidence="2">Uncharacterized protein</fullName>
    </submittedName>
</protein>
<evidence type="ECO:0000313" key="2">
    <source>
        <dbReference type="EMBL" id="CAH1404063.1"/>
    </source>
</evidence>
<dbReference type="EMBL" id="OV725081">
    <property type="protein sequence ID" value="CAH1404063.1"/>
    <property type="molecule type" value="Genomic_DNA"/>
</dbReference>